<dbReference type="FunFam" id="1.10.10.60:FF:000678">
    <property type="entry name" value="C. Elegans Homeobox"/>
    <property type="match status" value="1"/>
</dbReference>
<dbReference type="InterPro" id="IPR009057">
    <property type="entry name" value="Homeodomain-like_sf"/>
</dbReference>
<feature type="region of interest" description="Disordered" evidence="8">
    <location>
        <begin position="99"/>
        <end position="191"/>
    </location>
</feature>
<reference evidence="10 11" key="1">
    <citation type="journal article" date="2021" name="Elife">
        <title>Chloroplast acquisition without the gene transfer in kleptoplastic sea slugs, Plakobranchus ocellatus.</title>
        <authorList>
            <person name="Maeda T."/>
            <person name="Takahashi S."/>
            <person name="Yoshida T."/>
            <person name="Shimamura S."/>
            <person name="Takaki Y."/>
            <person name="Nagai Y."/>
            <person name="Toyoda A."/>
            <person name="Suzuki Y."/>
            <person name="Arimoto A."/>
            <person name="Ishii H."/>
            <person name="Satoh N."/>
            <person name="Nishiyama T."/>
            <person name="Hasebe M."/>
            <person name="Maruyama T."/>
            <person name="Minagawa J."/>
            <person name="Obokata J."/>
            <person name="Shigenobu S."/>
        </authorList>
    </citation>
    <scope>NUCLEOTIDE SEQUENCE [LARGE SCALE GENOMIC DNA]</scope>
</reference>
<accession>A0AAV4EP48</accession>
<dbReference type="InterPro" id="IPR001356">
    <property type="entry name" value="HD"/>
</dbReference>
<proteinExistence type="predicted"/>
<feature type="DNA-binding region" description="Homeobox" evidence="6">
    <location>
        <begin position="46"/>
        <end position="105"/>
    </location>
</feature>
<evidence type="ECO:0000256" key="6">
    <source>
        <dbReference type="PROSITE-ProRule" id="PRU00108"/>
    </source>
</evidence>
<evidence type="ECO:0000256" key="4">
    <source>
        <dbReference type="ARBA" id="ARBA00023155"/>
    </source>
</evidence>
<feature type="domain" description="Homeobox" evidence="9">
    <location>
        <begin position="44"/>
        <end position="104"/>
    </location>
</feature>
<evidence type="ECO:0000313" key="11">
    <source>
        <dbReference type="Proteomes" id="UP000762676"/>
    </source>
</evidence>
<dbReference type="PROSITE" id="PS50071">
    <property type="entry name" value="HOMEOBOX_2"/>
    <property type="match status" value="1"/>
</dbReference>
<evidence type="ECO:0000256" key="2">
    <source>
        <dbReference type="ARBA" id="ARBA00022473"/>
    </source>
</evidence>
<dbReference type="SMART" id="SM00389">
    <property type="entry name" value="HOX"/>
    <property type="match status" value="1"/>
</dbReference>
<comment type="caution">
    <text evidence="10">The sequence shown here is derived from an EMBL/GenBank/DDBJ whole genome shotgun (WGS) entry which is preliminary data.</text>
</comment>
<evidence type="ECO:0000313" key="10">
    <source>
        <dbReference type="EMBL" id="GFR62454.1"/>
    </source>
</evidence>
<keyword evidence="2" id="KW-0217">Developmental protein</keyword>
<dbReference type="GO" id="GO:0000978">
    <property type="term" value="F:RNA polymerase II cis-regulatory region sequence-specific DNA binding"/>
    <property type="evidence" value="ECO:0007669"/>
    <property type="project" value="TreeGrafter"/>
</dbReference>
<feature type="compositionally biased region" description="Polar residues" evidence="8">
    <location>
        <begin position="182"/>
        <end position="191"/>
    </location>
</feature>
<name>A0AAV4EP48_9GAST</name>
<dbReference type="AlphaFoldDB" id="A0AAV4EP48"/>
<organism evidence="10 11">
    <name type="scientific">Elysia marginata</name>
    <dbReference type="NCBI Taxonomy" id="1093978"/>
    <lineage>
        <taxon>Eukaryota</taxon>
        <taxon>Metazoa</taxon>
        <taxon>Spiralia</taxon>
        <taxon>Lophotrochozoa</taxon>
        <taxon>Mollusca</taxon>
        <taxon>Gastropoda</taxon>
        <taxon>Heterobranchia</taxon>
        <taxon>Euthyneura</taxon>
        <taxon>Panpulmonata</taxon>
        <taxon>Sacoglossa</taxon>
        <taxon>Placobranchoidea</taxon>
        <taxon>Plakobranchidae</taxon>
        <taxon>Elysia</taxon>
    </lineage>
</organism>
<dbReference type="InterPro" id="IPR000047">
    <property type="entry name" value="HTH_motif"/>
</dbReference>
<evidence type="ECO:0000256" key="3">
    <source>
        <dbReference type="ARBA" id="ARBA00023125"/>
    </source>
</evidence>
<dbReference type="PANTHER" id="PTHR24340">
    <property type="entry name" value="HOMEOBOX PROTEIN NKX"/>
    <property type="match status" value="1"/>
</dbReference>
<evidence type="ECO:0000256" key="1">
    <source>
        <dbReference type="ARBA" id="ARBA00004123"/>
    </source>
</evidence>
<dbReference type="Proteomes" id="UP000762676">
    <property type="component" value="Unassembled WGS sequence"/>
</dbReference>
<dbReference type="PANTHER" id="PTHR24340:SF41">
    <property type="entry name" value="MUSCLE-SPECIFIC HOMEOBOX PROTEIN TINMAN-RELATED"/>
    <property type="match status" value="1"/>
</dbReference>
<dbReference type="GO" id="GO:0005634">
    <property type="term" value="C:nucleus"/>
    <property type="evidence" value="ECO:0007669"/>
    <property type="project" value="UniProtKB-SubCell"/>
</dbReference>
<dbReference type="PRINTS" id="PR00031">
    <property type="entry name" value="HTHREPRESSR"/>
</dbReference>
<evidence type="ECO:0000259" key="9">
    <source>
        <dbReference type="PROSITE" id="PS50071"/>
    </source>
</evidence>
<keyword evidence="3 6" id="KW-0238">DNA-binding</keyword>
<keyword evidence="11" id="KW-1185">Reference proteome</keyword>
<dbReference type="InterPro" id="IPR017970">
    <property type="entry name" value="Homeobox_CS"/>
</dbReference>
<dbReference type="PROSITE" id="PS00027">
    <property type="entry name" value="HOMEOBOX_1"/>
    <property type="match status" value="1"/>
</dbReference>
<evidence type="ECO:0000256" key="8">
    <source>
        <dbReference type="SAM" id="MobiDB-lite"/>
    </source>
</evidence>
<keyword evidence="5 6" id="KW-0539">Nucleus</keyword>
<evidence type="ECO:0000256" key="7">
    <source>
        <dbReference type="RuleBase" id="RU000682"/>
    </source>
</evidence>
<gene>
    <name evidence="10" type="ORF">ElyMa_005456500</name>
</gene>
<sequence>MSPSSCMATSMGGMAGMSSGINPALGMTHLGDPTKGGMAGFSLAQRRKRRVLFSQGQVYELERRFKTQKYLSAPEREQMAMSIGLTPTQVKIWFQNHRYKHKRQQKDREKMETSSSNKDSSSHKHSSSSSGGNNANNSGSGSSSNSSSGSSPRKVSVPVLIRDGKSTSDGGSGGGGEIIQLKPQTISVPDSPESTLLGPHLIPNNFQRHSQNEAMAAFRRQAGLVQARTVLYGMVHGYFSFLSLVKLTSRSSRNRYQCAAGPPSGFRRVSNSWVLGVTQTCPLCRALHGVCKYNDTPLG</sequence>
<dbReference type="Pfam" id="PF00046">
    <property type="entry name" value="Homeodomain"/>
    <property type="match status" value="1"/>
</dbReference>
<dbReference type="InterPro" id="IPR050394">
    <property type="entry name" value="Homeobox_NK-like"/>
</dbReference>
<dbReference type="CDD" id="cd00086">
    <property type="entry name" value="homeodomain"/>
    <property type="match status" value="1"/>
</dbReference>
<dbReference type="SUPFAM" id="SSF46689">
    <property type="entry name" value="Homeodomain-like"/>
    <property type="match status" value="1"/>
</dbReference>
<dbReference type="GO" id="GO:0030154">
    <property type="term" value="P:cell differentiation"/>
    <property type="evidence" value="ECO:0007669"/>
    <property type="project" value="TreeGrafter"/>
</dbReference>
<comment type="subcellular location">
    <subcellularLocation>
        <location evidence="1 6 7">Nucleus</location>
    </subcellularLocation>
</comment>
<protein>
    <submittedName>
        <fullName evidence="10">Homeobox protein DTH-2</fullName>
    </submittedName>
</protein>
<dbReference type="PRINTS" id="PR00024">
    <property type="entry name" value="HOMEOBOX"/>
</dbReference>
<feature type="compositionally biased region" description="Low complexity" evidence="8">
    <location>
        <begin position="127"/>
        <end position="151"/>
    </location>
</feature>
<dbReference type="InterPro" id="IPR020479">
    <property type="entry name" value="HD_metazoa"/>
</dbReference>
<dbReference type="EMBL" id="BMAT01010882">
    <property type="protein sequence ID" value="GFR62454.1"/>
    <property type="molecule type" value="Genomic_DNA"/>
</dbReference>
<keyword evidence="4 6" id="KW-0371">Homeobox</keyword>
<dbReference type="Gene3D" id="1.10.10.60">
    <property type="entry name" value="Homeodomain-like"/>
    <property type="match status" value="1"/>
</dbReference>
<evidence type="ECO:0000256" key="5">
    <source>
        <dbReference type="ARBA" id="ARBA00023242"/>
    </source>
</evidence>
<dbReference type="GO" id="GO:0000981">
    <property type="term" value="F:DNA-binding transcription factor activity, RNA polymerase II-specific"/>
    <property type="evidence" value="ECO:0007669"/>
    <property type="project" value="InterPro"/>
</dbReference>